<proteinExistence type="predicted"/>
<organism evidence="1 2">
    <name type="scientific">Ladona fulva</name>
    <name type="common">Scarce chaser dragonfly</name>
    <name type="synonym">Libellula fulva</name>
    <dbReference type="NCBI Taxonomy" id="123851"/>
    <lineage>
        <taxon>Eukaryota</taxon>
        <taxon>Metazoa</taxon>
        <taxon>Ecdysozoa</taxon>
        <taxon>Arthropoda</taxon>
        <taxon>Hexapoda</taxon>
        <taxon>Insecta</taxon>
        <taxon>Pterygota</taxon>
        <taxon>Palaeoptera</taxon>
        <taxon>Odonata</taxon>
        <taxon>Epiprocta</taxon>
        <taxon>Anisoptera</taxon>
        <taxon>Libelluloidea</taxon>
        <taxon>Libellulidae</taxon>
        <taxon>Ladona</taxon>
    </lineage>
</organism>
<reference evidence="1" key="1">
    <citation type="submission" date="2013-04" db="EMBL/GenBank/DDBJ databases">
        <authorList>
            <person name="Qu J."/>
            <person name="Murali S.C."/>
            <person name="Bandaranaike D."/>
            <person name="Bellair M."/>
            <person name="Blankenburg K."/>
            <person name="Chao H."/>
            <person name="Dinh H."/>
            <person name="Doddapaneni H."/>
            <person name="Downs B."/>
            <person name="Dugan-Rocha S."/>
            <person name="Elkadiri S."/>
            <person name="Gnanaolivu R.D."/>
            <person name="Hernandez B."/>
            <person name="Javaid M."/>
            <person name="Jayaseelan J.C."/>
            <person name="Lee S."/>
            <person name="Li M."/>
            <person name="Ming W."/>
            <person name="Munidasa M."/>
            <person name="Muniz J."/>
            <person name="Nguyen L."/>
            <person name="Ongeri F."/>
            <person name="Osuji N."/>
            <person name="Pu L.-L."/>
            <person name="Puazo M."/>
            <person name="Qu C."/>
            <person name="Quiroz J."/>
            <person name="Raj R."/>
            <person name="Weissenberger G."/>
            <person name="Xin Y."/>
            <person name="Zou X."/>
            <person name="Han Y."/>
            <person name="Richards S."/>
            <person name="Worley K."/>
            <person name="Muzny D."/>
            <person name="Gibbs R."/>
        </authorList>
    </citation>
    <scope>NUCLEOTIDE SEQUENCE</scope>
    <source>
        <strain evidence="1">Sampled in the wild</strain>
    </source>
</reference>
<sequence length="248" mass="28266">MDEKNWYSFVKTKNFVAEVEQLGIQLLSFLECDHRNEFPSLFIKGAPLRKMQRMVMGSLVLSKLRERQADHVAVELNTNCDSDGGAMEGNERSIAWASPQDLYLYVQLWFDPTIHEGRVLDFLIKVARFIRRSLGSVRLCEEVEVSLPWQLCNSDSSCKPIPTYTRPVNRQSKISNATKVNETFADDVNIKKKRPDIVIPDDSSIKEFSNVLTPSEVTLACNMTMDTTFDEGADNPNNEKDFTLVSFK</sequence>
<evidence type="ECO:0000313" key="2">
    <source>
        <dbReference type="Proteomes" id="UP000792457"/>
    </source>
</evidence>
<gene>
    <name evidence="1" type="ORF">J437_LFUL010363</name>
</gene>
<protein>
    <submittedName>
        <fullName evidence="1">Uncharacterized protein</fullName>
    </submittedName>
</protein>
<dbReference type="AlphaFoldDB" id="A0A8K0P5L2"/>
<dbReference type="EMBL" id="KZ308689">
    <property type="protein sequence ID" value="KAG8233133.1"/>
    <property type="molecule type" value="Genomic_DNA"/>
</dbReference>
<keyword evidence="2" id="KW-1185">Reference proteome</keyword>
<dbReference type="Proteomes" id="UP000792457">
    <property type="component" value="Unassembled WGS sequence"/>
</dbReference>
<evidence type="ECO:0000313" key="1">
    <source>
        <dbReference type="EMBL" id="KAG8233133.1"/>
    </source>
</evidence>
<accession>A0A8K0P5L2</accession>
<comment type="caution">
    <text evidence="1">The sequence shown here is derived from an EMBL/GenBank/DDBJ whole genome shotgun (WGS) entry which is preliminary data.</text>
</comment>
<reference evidence="1" key="2">
    <citation type="submission" date="2017-10" db="EMBL/GenBank/DDBJ databases">
        <title>Ladona fulva Genome sequencing and assembly.</title>
        <authorList>
            <person name="Murali S."/>
            <person name="Richards S."/>
            <person name="Bandaranaike D."/>
            <person name="Bellair M."/>
            <person name="Blankenburg K."/>
            <person name="Chao H."/>
            <person name="Dinh H."/>
            <person name="Doddapaneni H."/>
            <person name="Dugan-Rocha S."/>
            <person name="Elkadiri S."/>
            <person name="Gnanaolivu R."/>
            <person name="Hernandez B."/>
            <person name="Skinner E."/>
            <person name="Javaid M."/>
            <person name="Lee S."/>
            <person name="Li M."/>
            <person name="Ming W."/>
            <person name="Munidasa M."/>
            <person name="Muniz J."/>
            <person name="Nguyen L."/>
            <person name="Hughes D."/>
            <person name="Osuji N."/>
            <person name="Pu L.-L."/>
            <person name="Puazo M."/>
            <person name="Qu C."/>
            <person name="Quiroz J."/>
            <person name="Raj R."/>
            <person name="Weissenberger G."/>
            <person name="Xin Y."/>
            <person name="Zou X."/>
            <person name="Han Y."/>
            <person name="Worley K."/>
            <person name="Muzny D."/>
            <person name="Gibbs R."/>
        </authorList>
    </citation>
    <scope>NUCLEOTIDE SEQUENCE</scope>
    <source>
        <strain evidence="1">Sampled in the wild</strain>
    </source>
</reference>
<name>A0A8K0P5L2_LADFU</name>